<feature type="transmembrane region" description="Helical" evidence="3">
    <location>
        <begin position="240"/>
        <end position="257"/>
    </location>
</feature>
<dbReference type="InterPro" id="IPR050447">
    <property type="entry name" value="Erg6_SMT_methyltransf"/>
</dbReference>
<keyword evidence="3" id="KW-0812">Transmembrane</keyword>
<organism evidence="5 6">
    <name type="scientific">Aspergillus niger ATCC 13496</name>
    <dbReference type="NCBI Taxonomy" id="1353008"/>
    <lineage>
        <taxon>Eukaryota</taxon>
        <taxon>Fungi</taxon>
        <taxon>Dikarya</taxon>
        <taxon>Ascomycota</taxon>
        <taxon>Pezizomycotina</taxon>
        <taxon>Eurotiomycetes</taxon>
        <taxon>Eurotiomycetidae</taxon>
        <taxon>Eurotiales</taxon>
        <taxon>Aspergillaceae</taxon>
        <taxon>Aspergillus</taxon>
        <taxon>Aspergillus subgen. Circumdati</taxon>
    </lineage>
</organism>
<evidence type="ECO:0000259" key="4">
    <source>
        <dbReference type="Pfam" id="PF13847"/>
    </source>
</evidence>
<dbReference type="InterPro" id="IPR029063">
    <property type="entry name" value="SAM-dependent_MTases_sf"/>
</dbReference>
<dbReference type="GO" id="GO:0005783">
    <property type="term" value="C:endoplasmic reticulum"/>
    <property type="evidence" value="ECO:0007669"/>
    <property type="project" value="TreeGrafter"/>
</dbReference>
<dbReference type="PANTHER" id="PTHR44068:SF1">
    <property type="entry name" value="HYPOTHETICAL LOC100005854"/>
    <property type="match status" value="1"/>
</dbReference>
<dbReference type="SUPFAM" id="SSF53335">
    <property type="entry name" value="S-adenosyl-L-methionine-dependent methyltransferases"/>
    <property type="match status" value="1"/>
</dbReference>
<name>A0A370BG66_ASPNG</name>
<evidence type="ECO:0000256" key="2">
    <source>
        <dbReference type="ARBA" id="ARBA00038188"/>
    </source>
</evidence>
<evidence type="ECO:0000256" key="1">
    <source>
        <dbReference type="ARBA" id="ARBA00022679"/>
    </source>
</evidence>
<accession>A0A370BG66</accession>
<sequence>MSASETEPLIKENAPLVSYYNSLESRIGYRAFLGGTRHFGYYEPGCWWPFPITAALRKMEDHLARSLNLPPGATVLDAGCGYAHVAIHMARKHGLRVTGIDVIDRHVTRGKENVRAAGLSNSVSLQKGDYHHLENFADRTFDGLYTMETFVHATDPKAALQEFCRVLAPGGSIALYEYDHINIAGDNITEDMRRQFAQINKYAAMPANISFEQGTLQSLLEDAGFIEIQSTDLTENVKPMLRLFFIVAYIPFLLISFFGLEKYFINAVAAVMGYRYLYMHRYICVTARKPGDRQGLDGEVKKAI</sequence>
<dbReference type="CDD" id="cd02440">
    <property type="entry name" value="AdoMet_MTases"/>
    <property type="match status" value="1"/>
</dbReference>
<dbReference type="GO" id="GO:0032259">
    <property type="term" value="P:methylation"/>
    <property type="evidence" value="ECO:0007669"/>
    <property type="project" value="UniProtKB-KW"/>
</dbReference>
<dbReference type="GO" id="GO:0003838">
    <property type="term" value="F:sterol 24-C-methyltransferase activity"/>
    <property type="evidence" value="ECO:0007669"/>
    <property type="project" value="TreeGrafter"/>
</dbReference>
<dbReference type="PANTHER" id="PTHR44068">
    <property type="entry name" value="ZGC:194242"/>
    <property type="match status" value="1"/>
</dbReference>
<keyword evidence="3" id="KW-0472">Membrane</keyword>
<evidence type="ECO:0000313" key="6">
    <source>
        <dbReference type="Proteomes" id="UP000253845"/>
    </source>
</evidence>
<comment type="similarity">
    <text evidence="2">Belongs to the class I-like SAM-binding methyltransferase superfamily. Erg6/SMT family.</text>
</comment>
<dbReference type="InterPro" id="IPR025714">
    <property type="entry name" value="Methyltranfer_dom"/>
</dbReference>
<keyword evidence="3" id="KW-1133">Transmembrane helix</keyword>
<dbReference type="Pfam" id="PF13847">
    <property type="entry name" value="Methyltransf_31"/>
    <property type="match status" value="1"/>
</dbReference>
<dbReference type="AlphaFoldDB" id="A0A370BG66"/>
<proteinExistence type="inferred from homology"/>
<gene>
    <name evidence="5" type="ORF">M747DRAFT_160105</name>
</gene>
<evidence type="ECO:0000313" key="5">
    <source>
        <dbReference type="EMBL" id="RDH14554.1"/>
    </source>
</evidence>
<dbReference type="GO" id="GO:0006696">
    <property type="term" value="P:ergosterol biosynthetic process"/>
    <property type="evidence" value="ECO:0007669"/>
    <property type="project" value="TreeGrafter"/>
</dbReference>
<feature type="domain" description="Methyltransferase" evidence="4">
    <location>
        <begin position="72"/>
        <end position="224"/>
    </location>
</feature>
<dbReference type="EMBL" id="KZ851964">
    <property type="protein sequence ID" value="RDH14554.1"/>
    <property type="molecule type" value="Genomic_DNA"/>
</dbReference>
<evidence type="ECO:0000256" key="3">
    <source>
        <dbReference type="SAM" id="Phobius"/>
    </source>
</evidence>
<dbReference type="Proteomes" id="UP000253845">
    <property type="component" value="Unassembled WGS sequence"/>
</dbReference>
<dbReference type="VEuPathDB" id="FungiDB:M747DRAFT_160105"/>
<protein>
    <submittedName>
        <fullName evidence="5">2-heptaprenyl-1,4-naphthoquinone methyltransferase</fullName>
    </submittedName>
</protein>
<dbReference type="Gene3D" id="3.40.50.150">
    <property type="entry name" value="Vaccinia Virus protein VP39"/>
    <property type="match status" value="1"/>
</dbReference>
<keyword evidence="5" id="KW-0489">Methyltransferase</keyword>
<reference evidence="5 6" key="1">
    <citation type="submission" date="2018-07" db="EMBL/GenBank/DDBJ databases">
        <title>Section-level genome sequencing of Aspergillus section Nigri to investigate inter- and intra-species variation.</title>
        <authorList>
            <consortium name="DOE Joint Genome Institute"/>
            <person name="Vesth T.C."/>
            <person name="Nybo J.L."/>
            <person name="Theobald S."/>
            <person name="Frisvad J.C."/>
            <person name="Larsen T.O."/>
            <person name="Nielsen K.F."/>
            <person name="Hoof J.B."/>
            <person name="Brandl J."/>
            <person name="Salamov A."/>
            <person name="Riley R."/>
            <person name="Gladden J.M."/>
            <person name="Phatale P."/>
            <person name="Nielsen M.T."/>
            <person name="Lyhne E.K."/>
            <person name="Kogle M.E."/>
            <person name="Strasser K."/>
            <person name="McDonnell E."/>
            <person name="Barry K."/>
            <person name="Clum A."/>
            <person name="Chen C."/>
            <person name="Nolan M."/>
            <person name="Sandor L."/>
            <person name="Kuo A."/>
            <person name="Lipzen A."/>
            <person name="Hainaut M."/>
            <person name="Drula E."/>
            <person name="Tsang A."/>
            <person name="Magnuson J.K."/>
            <person name="Henrissat B."/>
            <person name="Wiebenga A."/>
            <person name="Simmons B.A."/>
            <person name="Makela M.R."/>
            <person name="De vries R.P."/>
            <person name="Grigoriev I.V."/>
            <person name="Mortensen U.H."/>
            <person name="Baker S.E."/>
            <person name="Andersen M.R."/>
        </authorList>
    </citation>
    <scope>NUCLEOTIDE SEQUENCE [LARGE SCALE GENOMIC DNA]</scope>
    <source>
        <strain evidence="5 6">ATCC 13496</strain>
    </source>
</reference>
<keyword evidence="1 5" id="KW-0808">Transferase</keyword>